<organism evidence="1 2">
    <name type="scientific">Persephonella hydrogeniphila</name>
    <dbReference type="NCBI Taxonomy" id="198703"/>
    <lineage>
        <taxon>Bacteria</taxon>
        <taxon>Pseudomonadati</taxon>
        <taxon>Aquificota</taxon>
        <taxon>Aquificia</taxon>
        <taxon>Aquificales</taxon>
        <taxon>Hydrogenothermaceae</taxon>
        <taxon>Persephonella</taxon>
    </lineage>
</organism>
<evidence type="ECO:0000313" key="2">
    <source>
        <dbReference type="Proteomes" id="UP000219036"/>
    </source>
</evidence>
<evidence type="ECO:0000313" key="1">
    <source>
        <dbReference type="EMBL" id="SNZ06528.1"/>
    </source>
</evidence>
<accession>A0A285NB40</accession>
<dbReference type="AlphaFoldDB" id="A0A285NB40"/>
<keyword evidence="2" id="KW-1185">Reference proteome</keyword>
<dbReference type="OrthoDB" id="13064at2"/>
<name>A0A285NB40_9AQUI</name>
<dbReference type="Proteomes" id="UP000219036">
    <property type="component" value="Unassembled WGS sequence"/>
</dbReference>
<protein>
    <submittedName>
        <fullName evidence="1">Uncharacterized protein</fullName>
    </submittedName>
</protein>
<dbReference type="RefSeq" id="WP_096999890.1">
    <property type="nucleotide sequence ID" value="NZ_OBEI01000002.1"/>
</dbReference>
<proteinExistence type="predicted"/>
<gene>
    <name evidence="1" type="ORF">SAMN06265182_0708</name>
</gene>
<reference evidence="2" key="1">
    <citation type="submission" date="2017-09" db="EMBL/GenBank/DDBJ databases">
        <authorList>
            <person name="Varghese N."/>
            <person name="Submissions S."/>
        </authorList>
    </citation>
    <scope>NUCLEOTIDE SEQUENCE [LARGE SCALE GENOMIC DNA]</scope>
    <source>
        <strain evidence="2">DSM 15103</strain>
    </source>
</reference>
<dbReference type="EMBL" id="OBEI01000002">
    <property type="protein sequence ID" value="SNZ06528.1"/>
    <property type="molecule type" value="Genomic_DNA"/>
</dbReference>
<sequence length="192" mass="22595">MIFLGIQSNRDKTFTVSQMDQNRNIISISNFWKEGLLWFLDHANPSIVSVNFSEWFDSTQSKNAYEVISKLVELFDFEEAEESINRTEKLVIKTDADLFFKQLVKKDLLSIKTREGIEQRLYNLPKAGIIVKHEILSKEKDYLQREITAIATSFAAYSIHHNQFKIEEREGNRLFIPVYRFVPKDKRIISNR</sequence>